<sequence>MVVLFTMVSIVVTSKCALPPPAKKERPRKQIGCGTTSEAKLTFCHTPFEINTCFKQRKMQNRIAALCCRCTKITYNAKIFTSDQNLDLFCMCRWFPLRLFQRGWG</sequence>
<accession>A0A7C9ACA5</accession>
<feature type="signal peptide" evidence="1">
    <location>
        <begin position="1"/>
        <end position="17"/>
    </location>
</feature>
<evidence type="ECO:0008006" key="3">
    <source>
        <dbReference type="Google" id="ProtNLM"/>
    </source>
</evidence>
<dbReference type="AlphaFoldDB" id="A0A7C9ACA5"/>
<organism evidence="2">
    <name type="scientific">Opuntia streptacantha</name>
    <name type="common">Prickly pear cactus</name>
    <name type="synonym">Opuntia cardona</name>
    <dbReference type="NCBI Taxonomy" id="393608"/>
    <lineage>
        <taxon>Eukaryota</taxon>
        <taxon>Viridiplantae</taxon>
        <taxon>Streptophyta</taxon>
        <taxon>Embryophyta</taxon>
        <taxon>Tracheophyta</taxon>
        <taxon>Spermatophyta</taxon>
        <taxon>Magnoliopsida</taxon>
        <taxon>eudicotyledons</taxon>
        <taxon>Gunneridae</taxon>
        <taxon>Pentapetalae</taxon>
        <taxon>Caryophyllales</taxon>
        <taxon>Cactineae</taxon>
        <taxon>Cactaceae</taxon>
        <taxon>Opuntioideae</taxon>
        <taxon>Opuntia</taxon>
    </lineage>
</organism>
<name>A0A7C9ACA5_OPUST</name>
<proteinExistence type="predicted"/>
<dbReference type="EMBL" id="GISG01219771">
    <property type="protein sequence ID" value="MBA4663250.1"/>
    <property type="molecule type" value="Transcribed_RNA"/>
</dbReference>
<evidence type="ECO:0000313" key="2">
    <source>
        <dbReference type="EMBL" id="MBA4663250.1"/>
    </source>
</evidence>
<reference evidence="2" key="2">
    <citation type="submission" date="2020-07" db="EMBL/GenBank/DDBJ databases">
        <authorList>
            <person name="Vera ALvarez R."/>
            <person name="Arias-Moreno D.M."/>
            <person name="Jimenez-Jacinto V."/>
            <person name="Jimenez-Bremont J.F."/>
            <person name="Swaminathan K."/>
            <person name="Moose S.P."/>
            <person name="Guerrero-Gonzalez M.L."/>
            <person name="Marino-Ramirez L."/>
            <person name="Landsman D."/>
            <person name="Rodriguez-Kessler M."/>
            <person name="Delgado-Sanchez P."/>
        </authorList>
    </citation>
    <scope>NUCLEOTIDE SEQUENCE</scope>
    <source>
        <tissue evidence="2">Cladode</tissue>
    </source>
</reference>
<feature type="chain" id="PRO_5027916502" description="Secreted protein" evidence="1">
    <location>
        <begin position="18"/>
        <end position="105"/>
    </location>
</feature>
<keyword evidence="1" id="KW-0732">Signal</keyword>
<reference evidence="2" key="1">
    <citation type="journal article" date="2013" name="J. Plant Res.">
        <title>Effect of fungi and light on seed germination of three Opuntia species from semiarid lands of central Mexico.</title>
        <authorList>
            <person name="Delgado-Sanchez P."/>
            <person name="Jimenez-Bremont J.F."/>
            <person name="Guerrero-Gonzalez Mde L."/>
            <person name="Flores J."/>
        </authorList>
    </citation>
    <scope>NUCLEOTIDE SEQUENCE</scope>
    <source>
        <tissue evidence="2">Cladode</tissue>
    </source>
</reference>
<protein>
    <recommendedName>
        <fullName evidence="3">Secreted protein</fullName>
    </recommendedName>
</protein>
<evidence type="ECO:0000256" key="1">
    <source>
        <dbReference type="SAM" id="SignalP"/>
    </source>
</evidence>